<dbReference type="CDD" id="cd06254">
    <property type="entry name" value="M14_ASTE_ASPA-like"/>
    <property type="match status" value="1"/>
</dbReference>
<dbReference type="AlphaFoldDB" id="A0A4P5PQ80"/>
<dbReference type="Gene3D" id="3.40.630.10">
    <property type="entry name" value="Zn peptidases"/>
    <property type="match status" value="1"/>
</dbReference>
<keyword evidence="4" id="KW-0862">Zinc</keyword>
<dbReference type="SUPFAM" id="SSF53187">
    <property type="entry name" value="Zn-dependent exopeptidases"/>
    <property type="match status" value="1"/>
</dbReference>
<name>A0A4P5PQ80_9ENTE</name>
<dbReference type="InterPro" id="IPR043795">
    <property type="entry name" value="N-alpha-Ac-DABA-like"/>
</dbReference>
<evidence type="ECO:0000256" key="2">
    <source>
        <dbReference type="ARBA" id="ARBA00022723"/>
    </source>
</evidence>
<dbReference type="EMBL" id="BJCC01000028">
    <property type="protein sequence ID" value="GCF95193.1"/>
    <property type="molecule type" value="Genomic_DNA"/>
</dbReference>
<evidence type="ECO:0000259" key="5">
    <source>
        <dbReference type="Pfam" id="PF24827"/>
    </source>
</evidence>
<evidence type="ECO:0000256" key="3">
    <source>
        <dbReference type="ARBA" id="ARBA00022801"/>
    </source>
</evidence>
<dbReference type="Pfam" id="PF24827">
    <property type="entry name" value="AstE_AspA_cat"/>
    <property type="match status" value="1"/>
</dbReference>
<feature type="domain" description="Succinylglutamate desuccinylase/Aspartoacylase catalytic" evidence="5">
    <location>
        <begin position="38"/>
        <end position="222"/>
    </location>
</feature>
<dbReference type="GO" id="GO:0046872">
    <property type="term" value="F:metal ion binding"/>
    <property type="evidence" value="ECO:0007669"/>
    <property type="project" value="UniProtKB-KW"/>
</dbReference>
<evidence type="ECO:0000313" key="7">
    <source>
        <dbReference type="Proteomes" id="UP000290567"/>
    </source>
</evidence>
<dbReference type="InterPro" id="IPR055438">
    <property type="entry name" value="AstE_AspA_cat"/>
</dbReference>
<evidence type="ECO:0000313" key="6">
    <source>
        <dbReference type="EMBL" id="GCF95193.1"/>
    </source>
</evidence>
<protein>
    <submittedName>
        <fullName evidence="6">Deacylase</fullName>
    </submittedName>
</protein>
<keyword evidence="7" id="KW-1185">Reference proteome</keyword>
<comment type="cofactor">
    <cofactor evidence="1">
        <name>Zn(2+)</name>
        <dbReference type="ChEBI" id="CHEBI:29105"/>
    </cofactor>
</comment>
<dbReference type="PIRSF" id="PIRSF039012">
    <property type="entry name" value="ASP"/>
    <property type="match status" value="1"/>
</dbReference>
<evidence type="ECO:0000256" key="1">
    <source>
        <dbReference type="ARBA" id="ARBA00001947"/>
    </source>
</evidence>
<comment type="caution">
    <text evidence="6">The sequence shown here is derived from an EMBL/GenBank/DDBJ whole genome shotgun (WGS) entry which is preliminary data.</text>
</comment>
<evidence type="ECO:0000256" key="4">
    <source>
        <dbReference type="ARBA" id="ARBA00022833"/>
    </source>
</evidence>
<dbReference type="GO" id="GO:0016811">
    <property type="term" value="F:hydrolase activity, acting on carbon-nitrogen (but not peptide) bonds, in linear amides"/>
    <property type="evidence" value="ECO:0007669"/>
    <property type="project" value="InterPro"/>
</dbReference>
<dbReference type="InterPro" id="IPR053138">
    <property type="entry name" value="N-alpha-Ac-DABA_deacetylase"/>
</dbReference>
<dbReference type="PANTHER" id="PTHR37326">
    <property type="entry name" value="BLL3975 PROTEIN"/>
    <property type="match status" value="1"/>
</dbReference>
<gene>
    <name evidence="6" type="ORF">NRIC_30840</name>
</gene>
<dbReference type="PANTHER" id="PTHR37326:SF1">
    <property type="entry name" value="BLL3975 PROTEIN"/>
    <property type="match status" value="1"/>
</dbReference>
<dbReference type="GO" id="GO:0016788">
    <property type="term" value="F:hydrolase activity, acting on ester bonds"/>
    <property type="evidence" value="ECO:0007669"/>
    <property type="project" value="InterPro"/>
</dbReference>
<keyword evidence="2" id="KW-0479">Metal-binding</keyword>
<dbReference type="Proteomes" id="UP000290567">
    <property type="component" value="Unassembled WGS sequence"/>
</dbReference>
<proteinExistence type="predicted"/>
<accession>A0A4P5PQ80</accession>
<keyword evidence="3" id="KW-0378">Hydrolase</keyword>
<sequence>MHDWIKKQAAGSKRNDFFEIEGTNLKLPVSLIKGQKDGATLLITAGIHGSEYPGIEAAKQLICELDPQKISGNVVIVPCVNPQAFFERASFINPTDGKNLNRCFPGKRQGTESERLAYALETVFFPMADFYLDFHSGDLPEKLDKFVFVPNFGPSAVVEESHRAAAVLDLPFGVLSKSRNGAYNHACLLGLPSLLIERGSFGERNQQAIAGFIEDAGRMMRHLGMSERPIYQDKKLKLFKDLCFFESPMTGLWTPACEIGDQVKEGQLLGKIENFFGKKLWEYRAEQAGQILYQMVGLPITAGEHLITYGY</sequence>
<organism evidence="6 7">
    <name type="scientific">Enterococcus florum</name>
    <dbReference type="NCBI Taxonomy" id="2480627"/>
    <lineage>
        <taxon>Bacteria</taxon>
        <taxon>Bacillati</taxon>
        <taxon>Bacillota</taxon>
        <taxon>Bacilli</taxon>
        <taxon>Lactobacillales</taxon>
        <taxon>Enterococcaceae</taxon>
        <taxon>Enterococcus</taxon>
    </lineage>
</organism>
<reference evidence="7" key="1">
    <citation type="submission" date="2019-02" db="EMBL/GenBank/DDBJ databases">
        <title>Draft genome sequence of Enterococcus sp. Gos25-1.</title>
        <authorList>
            <person name="Tanaka N."/>
            <person name="Shiwa Y."/>
            <person name="Fujita N."/>
        </authorList>
    </citation>
    <scope>NUCLEOTIDE SEQUENCE [LARGE SCALE GENOMIC DNA]</scope>
    <source>
        <strain evidence="7">Gos25-1</strain>
    </source>
</reference>
<dbReference type="RefSeq" id="WP_175580126.1">
    <property type="nucleotide sequence ID" value="NZ_BJCC01000028.1"/>
</dbReference>